<proteinExistence type="inferred from homology"/>
<dbReference type="GO" id="GO:0042274">
    <property type="term" value="P:ribosomal small subunit biogenesis"/>
    <property type="evidence" value="ECO:0007669"/>
    <property type="project" value="UniProtKB-UniRule"/>
</dbReference>
<dbReference type="Gene3D" id="2.40.50.140">
    <property type="entry name" value="Nucleic acid-binding proteins"/>
    <property type="match status" value="1"/>
</dbReference>
<evidence type="ECO:0000256" key="10">
    <source>
        <dbReference type="HAMAP-Rule" id="MF_01820"/>
    </source>
</evidence>
<keyword evidence="14" id="KW-1185">Reference proteome</keyword>
<dbReference type="STRING" id="192814.GCA_900166575_02159"/>
<keyword evidence="2 10" id="KW-0690">Ribosome biogenesis</keyword>
<evidence type="ECO:0000256" key="3">
    <source>
        <dbReference type="ARBA" id="ARBA00022723"/>
    </source>
</evidence>
<keyword evidence="9 10" id="KW-0342">GTP-binding</keyword>
<dbReference type="PANTHER" id="PTHR32120:SF10">
    <property type="entry name" value="SMALL RIBOSOMAL SUBUNIT BIOGENESIS GTPASE RSGA"/>
    <property type="match status" value="1"/>
</dbReference>
<feature type="binding site" evidence="10">
    <location>
        <position position="286"/>
    </location>
    <ligand>
        <name>Zn(2+)</name>
        <dbReference type="ChEBI" id="CHEBI:29105"/>
    </ligand>
</feature>
<feature type="binding site" evidence="10">
    <location>
        <position position="273"/>
    </location>
    <ligand>
        <name>Zn(2+)</name>
        <dbReference type="ChEBI" id="CHEBI:29105"/>
    </ligand>
</feature>
<feature type="domain" description="CP-type G" evidence="12">
    <location>
        <begin position="82"/>
        <end position="250"/>
    </location>
</feature>
<dbReference type="Pfam" id="PF03193">
    <property type="entry name" value="RsgA_GTPase"/>
    <property type="match status" value="1"/>
</dbReference>
<dbReference type="Gene3D" id="1.10.40.50">
    <property type="entry name" value="Probable gtpase engc, domain 3"/>
    <property type="match status" value="1"/>
</dbReference>
<dbReference type="NCBIfam" id="TIGR00157">
    <property type="entry name" value="ribosome small subunit-dependent GTPase A"/>
    <property type="match status" value="1"/>
</dbReference>
<dbReference type="EMBL" id="SRJC01000001">
    <property type="protein sequence ID" value="TGB05128.1"/>
    <property type="molecule type" value="Genomic_DNA"/>
</dbReference>
<dbReference type="InterPro" id="IPR004881">
    <property type="entry name" value="Ribosome_biogen_GTPase_RsgA"/>
</dbReference>
<evidence type="ECO:0000256" key="7">
    <source>
        <dbReference type="ARBA" id="ARBA00022833"/>
    </source>
</evidence>
<gene>
    <name evidence="10 13" type="primary">rsgA</name>
    <name evidence="13" type="ORF">E4663_09085</name>
</gene>
<dbReference type="GO" id="GO:0005737">
    <property type="term" value="C:cytoplasm"/>
    <property type="evidence" value="ECO:0007669"/>
    <property type="project" value="UniProtKB-SubCell"/>
</dbReference>
<keyword evidence="6 10" id="KW-0378">Hydrolase</keyword>
<feature type="binding site" evidence="10">
    <location>
        <position position="280"/>
    </location>
    <ligand>
        <name>Zn(2+)</name>
        <dbReference type="ChEBI" id="CHEBI:29105"/>
    </ligand>
</feature>
<feature type="binding site" evidence="10">
    <location>
        <begin position="192"/>
        <end position="200"/>
    </location>
    <ligand>
        <name>GTP</name>
        <dbReference type="ChEBI" id="CHEBI:37565"/>
    </ligand>
</feature>
<evidence type="ECO:0000256" key="9">
    <source>
        <dbReference type="ARBA" id="ARBA00023134"/>
    </source>
</evidence>
<evidence type="ECO:0000313" key="14">
    <source>
        <dbReference type="Proteomes" id="UP000297982"/>
    </source>
</evidence>
<dbReference type="Proteomes" id="UP000297982">
    <property type="component" value="Unassembled WGS sequence"/>
</dbReference>
<dbReference type="PANTHER" id="PTHR32120">
    <property type="entry name" value="SMALL RIBOSOMAL SUBUNIT BIOGENESIS GTPASE RSGA"/>
    <property type="match status" value="1"/>
</dbReference>
<feature type="binding site" evidence="10">
    <location>
        <position position="278"/>
    </location>
    <ligand>
        <name>Zn(2+)</name>
        <dbReference type="ChEBI" id="CHEBI:29105"/>
    </ligand>
</feature>
<comment type="cofactor">
    <cofactor evidence="10">
        <name>Zn(2+)</name>
        <dbReference type="ChEBI" id="CHEBI:29105"/>
    </cofactor>
    <text evidence="10">Binds 1 zinc ion per subunit.</text>
</comment>
<reference evidence="13 14" key="1">
    <citation type="journal article" date="2003" name="Int. J. Syst. Evol. Microbiol.">
        <title>Halobacillus salinus sp. nov., isolated from a salt lake on the coast of the East Sea in Korea.</title>
        <authorList>
            <person name="Yoon J.H."/>
            <person name="Kang K.H."/>
            <person name="Park Y.H."/>
        </authorList>
    </citation>
    <scope>NUCLEOTIDE SEQUENCE [LARGE SCALE GENOMIC DNA]</scope>
    <source>
        <strain evidence="13 14">HSL-3</strain>
    </source>
</reference>
<dbReference type="PROSITE" id="PS50936">
    <property type="entry name" value="ENGC_GTPASE"/>
    <property type="match status" value="1"/>
</dbReference>
<keyword evidence="3 10" id="KW-0479">Metal-binding</keyword>
<evidence type="ECO:0000313" key="13">
    <source>
        <dbReference type="EMBL" id="TGB05128.1"/>
    </source>
</evidence>
<feature type="binding site" evidence="10">
    <location>
        <begin position="140"/>
        <end position="143"/>
    </location>
    <ligand>
        <name>GTP</name>
        <dbReference type="ChEBI" id="CHEBI:37565"/>
    </ligand>
</feature>
<keyword evidence="5 10" id="KW-0547">Nucleotide-binding</keyword>
<evidence type="ECO:0000259" key="11">
    <source>
        <dbReference type="PROSITE" id="PS50936"/>
    </source>
</evidence>
<organism evidence="13 14">
    <name type="scientific">Halobacillus salinus</name>
    <dbReference type="NCBI Taxonomy" id="192814"/>
    <lineage>
        <taxon>Bacteria</taxon>
        <taxon>Bacillati</taxon>
        <taxon>Bacillota</taxon>
        <taxon>Bacilli</taxon>
        <taxon>Bacillales</taxon>
        <taxon>Bacillaceae</taxon>
        <taxon>Halobacillus</taxon>
    </lineage>
</organism>
<dbReference type="GO" id="GO:0019843">
    <property type="term" value="F:rRNA binding"/>
    <property type="evidence" value="ECO:0007669"/>
    <property type="project" value="UniProtKB-KW"/>
</dbReference>
<dbReference type="InterPro" id="IPR012340">
    <property type="entry name" value="NA-bd_OB-fold"/>
</dbReference>
<comment type="function">
    <text evidence="10">One of several proteins that assist in the late maturation steps of the functional core of the 30S ribosomal subunit. Helps release RbfA from mature subunits. May play a role in the assembly of ribosomal proteins into the subunit. Circularly permuted GTPase that catalyzes slow GTP hydrolysis, GTPase activity is stimulated by the 30S ribosomal subunit.</text>
</comment>
<dbReference type="GO" id="GO:0003924">
    <property type="term" value="F:GTPase activity"/>
    <property type="evidence" value="ECO:0007669"/>
    <property type="project" value="UniProtKB-UniRule"/>
</dbReference>
<keyword evidence="7 10" id="KW-0862">Zinc</keyword>
<dbReference type="HAMAP" id="MF_01820">
    <property type="entry name" value="GTPase_RsgA"/>
    <property type="match status" value="1"/>
</dbReference>
<dbReference type="InterPro" id="IPR030378">
    <property type="entry name" value="G_CP_dom"/>
</dbReference>
<evidence type="ECO:0000259" key="12">
    <source>
        <dbReference type="PROSITE" id="PS51721"/>
    </source>
</evidence>
<dbReference type="Gene3D" id="3.40.50.300">
    <property type="entry name" value="P-loop containing nucleotide triphosphate hydrolases"/>
    <property type="match status" value="1"/>
</dbReference>
<evidence type="ECO:0000256" key="6">
    <source>
        <dbReference type="ARBA" id="ARBA00022801"/>
    </source>
</evidence>
<dbReference type="CDD" id="cd01854">
    <property type="entry name" value="YjeQ_EngC"/>
    <property type="match status" value="1"/>
</dbReference>
<comment type="subcellular location">
    <subcellularLocation>
        <location evidence="10">Cytoplasm</location>
    </subcellularLocation>
</comment>
<evidence type="ECO:0000256" key="1">
    <source>
        <dbReference type="ARBA" id="ARBA00022490"/>
    </source>
</evidence>
<keyword evidence="8 10" id="KW-0694">RNA-binding</keyword>
<protein>
    <recommendedName>
        <fullName evidence="10">Small ribosomal subunit biogenesis GTPase RsgA</fullName>
        <ecNumber evidence="10">3.6.1.-</ecNumber>
    </recommendedName>
</protein>
<evidence type="ECO:0000256" key="8">
    <source>
        <dbReference type="ARBA" id="ARBA00022884"/>
    </source>
</evidence>
<sequence>MNLMNEFFSSQVIKGEQVGRISFSAHGVYSIVTDAGTIEGRIPGRFYHRAEESKDYPAVGDWVVYQRENQGPAIVDRVLNRKTLLSRKKAGPGLDEQVMVANVDVVLVVTSLTKEFNVRRIERYVQQVYESGARPVIVCTKKDLCTQVNQRMYEVERVAPGVPVHCLNTIEGEGVDALVQEWNEYETVVLIGSSGVGKSTLINHLLSEHAQETQEVRAQDHRGRHTTTHRELFRLLDGAFLIDTPGMREMQLWGEESTIDQTFLDIDQLQKQCKFRDCQHETEPGCAVRRAINDGELEEERLNNYRKLKRELKRLALKEKYGTQRTNRMLHGPNKIQ</sequence>
<dbReference type="PROSITE" id="PS51721">
    <property type="entry name" value="G_CP"/>
    <property type="match status" value="1"/>
</dbReference>
<evidence type="ECO:0000256" key="2">
    <source>
        <dbReference type="ARBA" id="ARBA00022517"/>
    </source>
</evidence>
<dbReference type="GO" id="GO:0046872">
    <property type="term" value="F:metal ion binding"/>
    <property type="evidence" value="ECO:0007669"/>
    <property type="project" value="UniProtKB-KW"/>
</dbReference>
<dbReference type="SUPFAM" id="SSF52540">
    <property type="entry name" value="P-loop containing nucleoside triphosphate hydrolases"/>
    <property type="match status" value="1"/>
</dbReference>
<comment type="similarity">
    <text evidence="10">Belongs to the TRAFAC class YlqF/YawG GTPase family. RsgA subfamily.</text>
</comment>
<dbReference type="RefSeq" id="WP_135327339.1">
    <property type="nucleotide sequence ID" value="NZ_SRJC01000001.1"/>
</dbReference>
<dbReference type="InterPro" id="IPR027417">
    <property type="entry name" value="P-loop_NTPase"/>
</dbReference>
<evidence type="ECO:0000256" key="5">
    <source>
        <dbReference type="ARBA" id="ARBA00022741"/>
    </source>
</evidence>
<accession>A0A4Z0H3X3</accession>
<dbReference type="GO" id="GO:0005525">
    <property type="term" value="F:GTP binding"/>
    <property type="evidence" value="ECO:0007669"/>
    <property type="project" value="UniProtKB-UniRule"/>
</dbReference>
<dbReference type="AlphaFoldDB" id="A0A4Z0H3X3"/>
<dbReference type="EC" id="3.6.1.-" evidence="10"/>
<name>A0A4Z0H3X3_9BACI</name>
<keyword evidence="1 10" id="KW-0963">Cytoplasm</keyword>
<comment type="caution">
    <text evidence="13">The sequence shown here is derived from an EMBL/GenBank/DDBJ whole genome shotgun (WGS) entry which is preliminary data.</text>
</comment>
<evidence type="ECO:0000256" key="4">
    <source>
        <dbReference type="ARBA" id="ARBA00022730"/>
    </source>
</evidence>
<feature type="domain" description="EngC GTPase" evidence="11">
    <location>
        <begin position="101"/>
        <end position="248"/>
    </location>
</feature>
<keyword evidence="4 10" id="KW-0699">rRNA-binding</keyword>
<dbReference type="InterPro" id="IPR010914">
    <property type="entry name" value="RsgA_GTPase_dom"/>
</dbReference>
<comment type="subunit">
    <text evidence="10">Monomer. Associates with 30S ribosomal subunit, binds 16S rRNA.</text>
</comment>